<dbReference type="AlphaFoldDB" id="A0A918WUP0"/>
<dbReference type="Pfam" id="PF08281">
    <property type="entry name" value="Sigma70_r4_2"/>
    <property type="match status" value="1"/>
</dbReference>
<reference evidence="9" key="1">
    <citation type="journal article" date="2014" name="Int. J. Syst. Evol. Microbiol.">
        <title>Complete genome sequence of Corynebacterium casei LMG S-19264T (=DSM 44701T), isolated from a smear-ripened cheese.</title>
        <authorList>
            <consortium name="US DOE Joint Genome Institute (JGI-PGF)"/>
            <person name="Walter F."/>
            <person name="Albersmeier A."/>
            <person name="Kalinowski J."/>
            <person name="Ruckert C."/>
        </authorList>
    </citation>
    <scope>NUCLEOTIDE SEQUENCE</scope>
    <source>
        <strain evidence="9">JCM 4637</strain>
    </source>
</reference>
<keyword evidence="4" id="KW-0731">Sigma factor</keyword>
<evidence type="ECO:0000256" key="4">
    <source>
        <dbReference type="ARBA" id="ARBA00023082"/>
    </source>
</evidence>
<dbReference type="Gene3D" id="1.10.10.10">
    <property type="entry name" value="Winged helix-like DNA-binding domain superfamily/Winged helix DNA-binding domain"/>
    <property type="match status" value="1"/>
</dbReference>
<evidence type="ECO:0000313" key="9">
    <source>
        <dbReference type="EMBL" id="GHC84671.1"/>
    </source>
</evidence>
<evidence type="ECO:0000259" key="7">
    <source>
        <dbReference type="Pfam" id="PF08281"/>
    </source>
</evidence>
<dbReference type="NCBIfam" id="TIGR02937">
    <property type="entry name" value="sigma70-ECF"/>
    <property type="match status" value="1"/>
</dbReference>
<dbReference type="GO" id="GO:0006352">
    <property type="term" value="P:DNA-templated transcription initiation"/>
    <property type="evidence" value="ECO:0007669"/>
    <property type="project" value="InterPro"/>
</dbReference>
<dbReference type="PANTHER" id="PTHR30173:SF43">
    <property type="entry name" value="ECF RNA POLYMERASE SIGMA FACTOR SIGI-RELATED"/>
    <property type="match status" value="1"/>
</dbReference>
<evidence type="ECO:0000259" key="6">
    <source>
        <dbReference type="Pfam" id="PF04542"/>
    </source>
</evidence>
<dbReference type="GO" id="GO:0003677">
    <property type="term" value="F:DNA binding"/>
    <property type="evidence" value="ECO:0007669"/>
    <property type="project" value="InterPro"/>
</dbReference>
<dbReference type="InterPro" id="IPR013325">
    <property type="entry name" value="RNA_pol_sigma_r2"/>
</dbReference>
<dbReference type="RefSeq" id="WP_189822649.1">
    <property type="nucleotide sequence ID" value="NZ_BMVC01000002.1"/>
</dbReference>
<evidence type="ECO:0000256" key="1">
    <source>
        <dbReference type="ARBA" id="ARBA00010641"/>
    </source>
</evidence>
<dbReference type="InterPro" id="IPR032710">
    <property type="entry name" value="NTF2-like_dom_sf"/>
</dbReference>
<feature type="domain" description="RNA polymerase sigma factor 70 region 4 type 2" evidence="7">
    <location>
        <begin position="108"/>
        <end position="157"/>
    </location>
</feature>
<dbReference type="InterPro" id="IPR052704">
    <property type="entry name" value="ECF_Sigma-70_Domain"/>
</dbReference>
<evidence type="ECO:0000256" key="3">
    <source>
        <dbReference type="ARBA" id="ARBA00023015"/>
    </source>
</evidence>
<dbReference type="PANTHER" id="PTHR30173">
    <property type="entry name" value="SIGMA 19 FACTOR"/>
    <property type="match status" value="1"/>
</dbReference>
<keyword evidence="3" id="KW-0805">Transcription regulation</keyword>
<dbReference type="SUPFAM" id="SSF88946">
    <property type="entry name" value="Sigma2 domain of RNA polymerase sigma factors"/>
    <property type="match status" value="1"/>
</dbReference>
<dbReference type="NCBIfam" id="NF007214">
    <property type="entry name" value="PRK09636.1"/>
    <property type="match status" value="1"/>
</dbReference>
<dbReference type="InterPro" id="IPR037401">
    <property type="entry name" value="SnoaL-like"/>
</dbReference>
<dbReference type="GO" id="GO:0016987">
    <property type="term" value="F:sigma factor activity"/>
    <property type="evidence" value="ECO:0007669"/>
    <property type="project" value="UniProtKB-KW"/>
</dbReference>
<comment type="subunit">
    <text evidence="2">Interacts transiently with the RNA polymerase catalytic core formed by RpoA, RpoB, RpoC and RpoZ (2 alpha, 1 beta, 1 beta' and 1 omega subunit) to form the RNA polymerase holoenzyme that can initiate transcription.</text>
</comment>
<name>A0A918WUP0_9ACTN</name>
<accession>A0A918WUP0</accession>
<dbReference type="EMBL" id="BMVC01000002">
    <property type="protein sequence ID" value="GHC84671.1"/>
    <property type="molecule type" value="Genomic_DNA"/>
</dbReference>
<comment type="caution">
    <text evidence="9">The sequence shown here is derived from an EMBL/GenBank/DDBJ whole genome shotgun (WGS) entry which is preliminary data.</text>
</comment>
<dbReference type="Proteomes" id="UP000638353">
    <property type="component" value="Unassembled WGS sequence"/>
</dbReference>
<dbReference type="Gene3D" id="1.10.1740.10">
    <property type="match status" value="1"/>
</dbReference>
<comment type="similarity">
    <text evidence="1">Belongs to the sigma-70 factor family. ECF subfamily.</text>
</comment>
<dbReference type="InterPro" id="IPR013249">
    <property type="entry name" value="RNA_pol_sigma70_r4_t2"/>
</dbReference>
<feature type="domain" description="RNA polymerase sigma-70 region 2" evidence="6">
    <location>
        <begin position="7"/>
        <end position="70"/>
    </location>
</feature>
<feature type="domain" description="SnoaL-like" evidence="8">
    <location>
        <begin position="176"/>
        <end position="254"/>
    </location>
</feature>
<dbReference type="InterPro" id="IPR036388">
    <property type="entry name" value="WH-like_DNA-bd_sf"/>
</dbReference>
<evidence type="ECO:0000256" key="2">
    <source>
        <dbReference type="ARBA" id="ARBA00011344"/>
    </source>
</evidence>
<keyword evidence="5" id="KW-0804">Transcription</keyword>
<dbReference type="SUPFAM" id="SSF54427">
    <property type="entry name" value="NTF2-like"/>
    <property type="match status" value="1"/>
</dbReference>
<dbReference type="InterPro" id="IPR007627">
    <property type="entry name" value="RNA_pol_sigma70_r2"/>
</dbReference>
<dbReference type="InterPro" id="IPR013324">
    <property type="entry name" value="RNA_pol_sigma_r3/r4-like"/>
</dbReference>
<dbReference type="Pfam" id="PF04542">
    <property type="entry name" value="Sigma70_r2"/>
    <property type="match status" value="1"/>
</dbReference>
<evidence type="ECO:0000259" key="8">
    <source>
        <dbReference type="Pfam" id="PF12680"/>
    </source>
</evidence>
<dbReference type="InterPro" id="IPR014284">
    <property type="entry name" value="RNA_pol_sigma-70_dom"/>
</dbReference>
<organism evidence="9 10">
    <name type="scientific">Streptomyces finlayi</name>
    <dbReference type="NCBI Taxonomy" id="67296"/>
    <lineage>
        <taxon>Bacteria</taxon>
        <taxon>Bacillati</taxon>
        <taxon>Actinomycetota</taxon>
        <taxon>Actinomycetes</taxon>
        <taxon>Kitasatosporales</taxon>
        <taxon>Streptomycetaceae</taxon>
        <taxon>Streptomyces</taxon>
    </lineage>
</organism>
<dbReference type="SUPFAM" id="SSF88659">
    <property type="entry name" value="Sigma3 and sigma4 domains of RNA polymerase sigma factors"/>
    <property type="match status" value="1"/>
</dbReference>
<gene>
    <name evidence="9" type="primary">rpoE</name>
    <name evidence="9" type="ORF">GCM10010334_14820</name>
</gene>
<dbReference type="Pfam" id="PF12680">
    <property type="entry name" value="SnoaL_2"/>
    <property type="match status" value="1"/>
</dbReference>
<protein>
    <submittedName>
        <fullName evidence="9">RNA polymerase sigma24 factor</fullName>
    </submittedName>
</protein>
<evidence type="ECO:0000256" key="5">
    <source>
        <dbReference type="ARBA" id="ARBA00023163"/>
    </source>
</evidence>
<proteinExistence type="inferred from homology"/>
<reference evidence="9" key="2">
    <citation type="submission" date="2020-09" db="EMBL/GenBank/DDBJ databases">
        <authorList>
            <person name="Sun Q."/>
            <person name="Ohkuma M."/>
        </authorList>
    </citation>
    <scope>NUCLEOTIDE SEQUENCE</scope>
    <source>
        <strain evidence="9">JCM 4637</strain>
    </source>
</reference>
<evidence type="ECO:0000313" key="10">
    <source>
        <dbReference type="Proteomes" id="UP000638353"/>
    </source>
</evidence>
<sequence>MADQAEFEEHRAHLHAVAYRITGSVADADDAVQEAWLRWHALPDGTAEHPRAYLTTTISRLCYDQLTSARARRERYVGPWLPEPLVTAPAAEGPEERVTLDESVSTAMLLVLESLSPAERVAFVLHDVFGVPFPEIAQALDKSPAAVRQSASTARKHVRDAKPRRTVARAEHQRAVEAFLDAVTGGGDLDAFLRILAPQVVWRSDGGGIVSAARRPVTGAAKVAALAQGIYGFFEPARMRILRYDVNGAPGLVLDARAMGYRGALAFTVDEGGLITGIDVVLNPEKLGHLDFDAL</sequence>
<dbReference type="Gene3D" id="3.10.450.50">
    <property type="match status" value="1"/>
</dbReference>